<evidence type="ECO:0000313" key="2">
    <source>
        <dbReference type="EMBL" id="PLW35328.1"/>
    </source>
</evidence>
<dbReference type="EMBL" id="PGCI01000180">
    <property type="protein sequence ID" value="PLW35328.1"/>
    <property type="molecule type" value="Genomic_DNA"/>
</dbReference>
<reference evidence="1 3" key="1">
    <citation type="submission" date="2017-11" db="EMBL/GenBank/DDBJ databases">
        <title>De novo assembly and phasing of dikaryotic genomes from two isolates of Puccinia coronata f. sp. avenae, the causal agent of oat crown rust.</title>
        <authorList>
            <person name="Miller M.E."/>
            <person name="Zhang Y."/>
            <person name="Omidvar V."/>
            <person name="Sperschneider J."/>
            <person name="Schwessinger B."/>
            <person name="Raley C."/>
            <person name="Palmer J.M."/>
            <person name="Garnica D."/>
            <person name="Upadhyaya N."/>
            <person name="Rathjen J."/>
            <person name="Taylor J.M."/>
            <person name="Park R.F."/>
            <person name="Dodds P.N."/>
            <person name="Hirsch C.D."/>
            <person name="Kianian S.F."/>
            <person name="Figueroa M."/>
        </authorList>
    </citation>
    <scope>NUCLEOTIDE SEQUENCE [LARGE SCALE GENOMIC DNA]</scope>
    <source>
        <strain evidence="1">12SD80</strain>
    </source>
</reference>
<gene>
    <name evidence="2" type="ORF">PCASD_18018</name>
    <name evidence="1" type="ORF">PCASD_24400</name>
</gene>
<protein>
    <submittedName>
        <fullName evidence="1">Uncharacterized protein</fullName>
    </submittedName>
</protein>
<dbReference type="EMBL" id="PGCI01000776">
    <property type="protein sequence ID" value="PLW16277.1"/>
    <property type="molecule type" value="Genomic_DNA"/>
</dbReference>
<dbReference type="AlphaFoldDB" id="A0A2N5SSR3"/>
<evidence type="ECO:0000313" key="1">
    <source>
        <dbReference type="EMBL" id="PLW16277.1"/>
    </source>
</evidence>
<organism evidence="1 3">
    <name type="scientific">Puccinia coronata f. sp. avenae</name>
    <dbReference type="NCBI Taxonomy" id="200324"/>
    <lineage>
        <taxon>Eukaryota</taxon>
        <taxon>Fungi</taxon>
        <taxon>Dikarya</taxon>
        <taxon>Basidiomycota</taxon>
        <taxon>Pucciniomycotina</taxon>
        <taxon>Pucciniomycetes</taxon>
        <taxon>Pucciniales</taxon>
        <taxon>Pucciniaceae</taxon>
        <taxon>Puccinia</taxon>
    </lineage>
</organism>
<proteinExistence type="predicted"/>
<dbReference type="Proteomes" id="UP000235392">
    <property type="component" value="Unassembled WGS sequence"/>
</dbReference>
<evidence type="ECO:0000313" key="3">
    <source>
        <dbReference type="Proteomes" id="UP000235392"/>
    </source>
</evidence>
<name>A0A2N5SSR3_9BASI</name>
<accession>A0A2N5SSR3</accession>
<sequence>MFEIGGKFQTSLVDHSSIHMTSDNTIHLLAVISDPVLNMLVTPPDLAQFRLALKCDIATLPPLLFEPSTHVIFSGRLSRSSVDGFPTIKVPDDQWGLVPGDSEDQFVEFNQAAVVGSGYVVGLDLNFDSPWRRYALVVDPSVKKDSRMGCG</sequence>
<comment type="caution">
    <text evidence="1">The sequence shown here is derived from an EMBL/GenBank/DDBJ whole genome shotgun (WGS) entry which is preliminary data.</text>
</comment>